<keyword evidence="4 8" id="KW-0328">Glycosyltransferase</keyword>
<dbReference type="Pfam" id="PF02684">
    <property type="entry name" value="LpxB"/>
    <property type="match status" value="1"/>
</dbReference>
<evidence type="ECO:0000256" key="7">
    <source>
        <dbReference type="ARBA" id="ARBA00048975"/>
    </source>
</evidence>
<dbReference type="SUPFAM" id="SSF53756">
    <property type="entry name" value="UDP-Glycosyltransferase/glycogen phosphorylase"/>
    <property type="match status" value="1"/>
</dbReference>
<organism evidence="8">
    <name type="scientific">hydrothermal vent metagenome</name>
    <dbReference type="NCBI Taxonomy" id="652676"/>
    <lineage>
        <taxon>unclassified sequences</taxon>
        <taxon>metagenomes</taxon>
        <taxon>ecological metagenomes</taxon>
    </lineage>
</organism>
<keyword evidence="6" id="KW-0443">Lipid metabolism</keyword>
<proteinExistence type="inferred from homology"/>
<name>A0A3B0ZZA7_9ZZZZ</name>
<dbReference type="NCBIfam" id="TIGR00215">
    <property type="entry name" value="lpxB"/>
    <property type="match status" value="1"/>
</dbReference>
<evidence type="ECO:0000256" key="6">
    <source>
        <dbReference type="ARBA" id="ARBA00023098"/>
    </source>
</evidence>
<dbReference type="AlphaFoldDB" id="A0A3B0ZZA7"/>
<dbReference type="EC" id="2.4.1.182" evidence="1"/>
<evidence type="ECO:0000313" key="8">
    <source>
        <dbReference type="EMBL" id="VAW98818.1"/>
    </source>
</evidence>
<reference evidence="8" key="1">
    <citation type="submission" date="2018-06" db="EMBL/GenBank/DDBJ databases">
        <authorList>
            <person name="Zhirakovskaya E."/>
        </authorList>
    </citation>
    <scope>NUCLEOTIDE SEQUENCE</scope>
</reference>
<protein>
    <recommendedName>
        <fullName evidence="1">lipid-A-disaccharide synthase</fullName>
        <ecNumber evidence="1">2.4.1.182</ecNumber>
    </recommendedName>
</protein>
<dbReference type="PANTHER" id="PTHR30372">
    <property type="entry name" value="LIPID-A-DISACCHARIDE SYNTHASE"/>
    <property type="match status" value="1"/>
</dbReference>
<evidence type="ECO:0000256" key="4">
    <source>
        <dbReference type="ARBA" id="ARBA00022676"/>
    </source>
</evidence>
<dbReference type="GO" id="GO:0016020">
    <property type="term" value="C:membrane"/>
    <property type="evidence" value="ECO:0007669"/>
    <property type="project" value="GOC"/>
</dbReference>
<dbReference type="HAMAP" id="MF_00392">
    <property type="entry name" value="LpxB"/>
    <property type="match status" value="1"/>
</dbReference>
<dbReference type="GO" id="GO:0005543">
    <property type="term" value="F:phospholipid binding"/>
    <property type="evidence" value="ECO:0007669"/>
    <property type="project" value="TreeGrafter"/>
</dbReference>
<dbReference type="GO" id="GO:0008915">
    <property type="term" value="F:lipid-A-disaccharide synthase activity"/>
    <property type="evidence" value="ECO:0007669"/>
    <property type="project" value="UniProtKB-EC"/>
</dbReference>
<dbReference type="PANTHER" id="PTHR30372:SF4">
    <property type="entry name" value="LIPID-A-DISACCHARIDE SYNTHASE, MITOCHONDRIAL-RELATED"/>
    <property type="match status" value="1"/>
</dbReference>
<dbReference type="EMBL" id="UOFR01000063">
    <property type="protein sequence ID" value="VAW98818.1"/>
    <property type="molecule type" value="Genomic_DNA"/>
</dbReference>
<evidence type="ECO:0000256" key="1">
    <source>
        <dbReference type="ARBA" id="ARBA00012687"/>
    </source>
</evidence>
<comment type="catalytic activity">
    <reaction evidence="7">
        <text>a lipid X + a UDP-2-N,3-O-bis[(3R)-3-hydroxyacyl]-alpha-D-glucosamine = a lipid A disaccharide + UDP + H(+)</text>
        <dbReference type="Rhea" id="RHEA:67828"/>
        <dbReference type="ChEBI" id="CHEBI:15378"/>
        <dbReference type="ChEBI" id="CHEBI:58223"/>
        <dbReference type="ChEBI" id="CHEBI:137748"/>
        <dbReference type="ChEBI" id="CHEBI:176338"/>
        <dbReference type="ChEBI" id="CHEBI:176343"/>
        <dbReference type="EC" id="2.4.1.182"/>
    </reaction>
</comment>
<dbReference type="InterPro" id="IPR003835">
    <property type="entry name" value="Glyco_trans_19"/>
</dbReference>
<dbReference type="GO" id="GO:0009245">
    <property type="term" value="P:lipid A biosynthetic process"/>
    <property type="evidence" value="ECO:0007669"/>
    <property type="project" value="UniProtKB-KW"/>
</dbReference>
<gene>
    <name evidence="8" type="ORF">MNBD_GAMMA21-423</name>
</gene>
<keyword evidence="3" id="KW-0441">Lipid A biosynthesis</keyword>
<keyword evidence="2" id="KW-0444">Lipid biosynthesis</keyword>
<accession>A0A3B0ZZA7</accession>
<keyword evidence="5 8" id="KW-0808">Transferase</keyword>
<evidence type="ECO:0000256" key="2">
    <source>
        <dbReference type="ARBA" id="ARBA00022516"/>
    </source>
</evidence>
<evidence type="ECO:0000256" key="5">
    <source>
        <dbReference type="ARBA" id="ARBA00022679"/>
    </source>
</evidence>
<evidence type="ECO:0000256" key="3">
    <source>
        <dbReference type="ARBA" id="ARBA00022556"/>
    </source>
</evidence>
<sequence>MIIAGEASGDMHAGKLIAAVKSKNDNIEFYGIGAENMRTAGAEVLVDSKEMAVVGLVEIWSHRKVIFGALNKMRNAITEDPPDLLLLVDYPEFNLRLAKHAKQCGVKVLFYISPQVWAWRQYRVKKIKRLVDMMAVVFPFEEAFYLKHNVPVRFVGHPLVNEVKPGANKKTLRNEFGLDDKLPVIGLLPGSRKSEIKRLLEIILESAKSTRRTSKSAQFILPLADTLIEQDLQPLLKNYSELNILIVKNRPYDVIYCCDVVLTVSGTVTLEVALLKTPMVIINKLAWLTYIIVKKLMRIDYIGLCNIVANKPIAPELIQYDATPGKISEQILKLLSNDKVRNNMINELSQVEAMLGGEGGIENIASLTLEMLPQD</sequence>